<dbReference type="Proteomes" id="UP000243451">
    <property type="component" value="Unassembled WGS sequence"/>
</dbReference>
<dbReference type="InterPro" id="IPR029062">
    <property type="entry name" value="Class_I_gatase-like"/>
</dbReference>
<protein>
    <submittedName>
        <fullName evidence="2">Glutamine amidotransferase</fullName>
    </submittedName>
</protein>
<dbReference type="PANTHER" id="PTHR42695">
    <property type="entry name" value="GLUTAMINE AMIDOTRANSFERASE YLR126C-RELATED"/>
    <property type="match status" value="1"/>
</dbReference>
<keyword evidence="2" id="KW-0315">Glutamine amidotransferase</keyword>
<dbReference type="SUPFAM" id="SSF52317">
    <property type="entry name" value="Class I glutamine amidotransferase-like"/>
    <property type="match status" value="1"/>
</dbReference>
<dbReference type="AlphaFoldDB" id="A0A2P4EZ13"/>
<dbReference type="Pfam" id="PF00117">
    <property type="entry name" value="GATase"/>
    <property type="match status" value="1"/>
</dbReference>
<dbReference type="GO" id="GO:0016740">
    <property type="term" value="F:transferase activity"/>
    <property type="evidence" value="ECO:0007669"/>
    <property type="project" value="UniProtKB-KW"/>
</dbReference>
<dbReference type="NCBIfam" id="NF005458">
    <property type="entry name" value="PRK07053.1"/>
    <property type="match status" value="1"/>
</dbReference>
<dbReference type="EMBL" id="PPSK01000002">
    <property type="protein sequence ID" value="POB05712.1"/>
    <property type="molecule type" value="Genomic_DNA"/>
</dbReference>
<dbReference type="PANTHER" id="PTHR42695:SF5">
    <property type="entry name" value="GLUTAMINE AMIDOTRANSFERASE YLR126C-RELATED"/>
    <property type="match status" value="1"/>
</dbReference>
<organism evidence="2 3">
    <name type="scientific">Halopseudomonas oceani</name>
    <dbReference type="NCBI Taxonomy" id="1708783"/>
    <lineage>
        <taxon>Bacteria</taxon>
        <taxon>Pseudomonadati</taxon>
        <taxon>Pseudomonadota</taxon>
        <taxon>Gammaproteobacteria</taxon>
        <taxon>Pseudomonadales</taxon>
        <taxon>Pseudomonadaceae</taxon>
        <taxon>Halopseudomonas</taxon>
    </lineage>
</organism>
<evidence type="ECO:0000313" key="3">
    <source>
        <dbReference type="Proteomes" id="UP000243451"/>
    </source>
</evidence>
<keyword evidence="2" id="KW-0808">Transferase</keyword>
<dbReference type="RefSeq" id="WP_104737038.1">
    <property type="nucleotide sequence ID" value="NZ_BMHR01000004.1"/>
</dbReference>
<dbReference type="PROSITE" id="PS51273">
    <property type="entry name" value="GATASE_TYPE_1"/>
    <property type="match status" value="1"/>
</dbReference>
<evidence type="ECO:0000313" key="2">
    <source>
        <dbReference type="EMBL" id="POB05712.1"/>
    </source>
</evidence>
<dbReference type="GO" id="GO:0005829">
    <property type="term" value="C:cytosol"/>
    <property type="evidence" value="ECO:0007669"/>
    <property type="project" value="TreeGrafter"/>
</dbReference>
<dbReference type="OrthoDB" id="9813383at2"/>
<reference evidence="2 3" key="1">
    <citation type="submission" date="2018-01" db="EMBL/GenBank/DDBJ databases">
        <title>Draft genome of the type strain Pseudomonas oceani DSM 100277 isolated from the deep water in Okinawa trough, northwestern Pacific Ocean.</title>
        <authorList>
            <person name="Gomila M."/>
            <person name="Mulet M."/>
            <person name="Garcia-Valdes E."/>
            <person name="Lalucat J."/>
        </authorList>
    </citation>
    <scope>NUCLEOTIDE SEQUENCE [LARGE SCALE GENOMIC DNA]</scope>
    <source>
        <strain evidence="2 3">DSM 100277</strain>
    </source>
</reference>
<dbReference type="Gene3D" id="3.40.50.880">
    <property type="match status" value="1"/>
</dbReference>
<dbReference type="InterPro" id="IPR044992">
    <property type="entry name" value="ChyE-like"/>
</dbReference>
<comment type="caution">
    <text evidence="2">The sequence shown here is derived from an EMBL/GenBank/DDBJ whole genome shotgun (WGS) entry which is preliminary data.</text>
</comment>
<keyword evidence="3" id="KW-1185">Reference proteome</keyword>
<evidence type="ECO:0000259" key="1">
    <source>
        <dbReference type="Pfam" id="PF00117"/>
    </source>
</evidence>
<dbReference type="InterPro" id="IPR017926">
    <property type="entry name" value="GATASE"/>
</dbReference>
<accession>A0A2P4EZ13</accession>
<name>A0A2P4EZ13_9GAMM</name>
<proteinExistence type="predicted"/>
<sequence>MKTAIAIRHLAFEDLGTLEPLLQARGYTVRYLDATVDSLYAADTLSADLLVLLGGPIGAFDDPAYPFITDELAVIRHRLESKRPLLGICLGAQLIARALGASVSSMGGKEIGFSPLTLTAEGNASPLAALGDVPVLHWHGDRFDMPAGATRLAGTAICANQAFRVGNHVLALQCHLEADPRRIERWLVGHACELALAGIDPCALRAEAQALQSDLPQAARAAFAAWLDEVEAAPSGGMSP</sequence>
<gene>
    <name evidence="2" type="ORF">C1949_03200</name>
</gene>
<dbReference type="CDD" id="cd01741">
    <property type="entry name" value="GATase1_1"/>
    <property type="match status" value="1"/>
</dbReference>
<feature type="domain" description="Glutamine amidotransferase" evidence="1">
    <location>
        <begin position="27"/>
        <end position="182"/>
    </location>
</feature>